<evidence type="ECO:0000313" key="2">
    <source>
        <dbReference type="Proteomes" id="UP000323506"/>
    </source>
</evidence>
<organism evidence="1 2">
    <name type="scientific">Gossypium darwinii</name>
    <name type="common">Darwin's cotton</name>
    <name type="synonym">Gossypium barbadense var. darwinii</name>
    <dbReference type="NCBI Taxonomy" id="34276"/>
    <lineage>
        <taxon>Eukaryota</taxon>
        <taxon>Viridiplantae</taxon>
        <taxon>Streptophyta</taxon>
        <taxon>Embryophyta</taxon>
        <taxon>Tracheophyta</taxon>
        <taxon>Spermatophyta</taxon>
        <taxon>Magnoliopsida</taxon>
        <taxon>eudicotyledons</taxon>
        <taxon>Gunneridae</taxon>
        <taxon>Pentapetalae</taxon>
        <taxon>rosids</taxon>
        <taxon>malvids</taxon>
        <taxon>Malvales</taxon>
        <taxon>Malvaceae</taxon>
        <taxon>Malvoideae</taxon>
        <taxon>Gossypium</taxon>
    </lineage>
</organism>
<evidence type="ECO:0000313" key="1">
    <source>
        <dbReference type="EMBL" id="TYG60611.1"/>
    </source>
</evidence>
<gene>
    <name evidence="1" type="ORF">ES288_D07G082100v1</name>
</gene>
<proteinExistence type="predicted"/>
<protein>
    <submittedName>
        <fullName evidence="1">Uncharacterized protein</fullName>
    </submittedName>
</protein>
<dbReference type="AlphaFoldDB" id="A0A5D2BTF0"/>
<dbReference type="EMBL" id="CM017707">
    <property type="protein sequence ID" value="TYG60611.1"/>
    <property type="molecule type" value="Genomic_DNA"/>
</dbReference>
<name>A0A5D2BTF0_GOSDA</name>
<keyword evidence="2" id="KW-1185">Reference proteome</keyword>
<sequence length="100" mass="11343">MTDASKEAKQIEKCRLEDLCRSNDTANNASNSHSAKPSSEILFQKSNIPKQEFVITSNPRTVVICIAPNSLTRHNFCLVEGLRLEWIAGNRKSWLPKMRK</sequence>
<accession>A0A5D2BTF0</accession>
<reference evidence="1 2" key="1">
    <citation type="submission" date="2019-06" db="EMBL/GenBank/DDBJ databases">
        <title>WGS assembly of Gossypium darwinii.</title>
        <authorList>
            <person name="Chen Z.J."/>
            <person name="Sreedasyam A."/>
            <person name="Ando A."/>
            <person name="Song Q."/>
            <person name="De L."/>
            <person name="Hulse-Kemp A."/>
            <person name="Ding M."/>
            <person name="Ye W."/>
            <person name="Kirkbride R."/>
            <person name="Jenkins J."/>
            <person name="Plott C."/>
            <person name="Lovell J."/>
            <person name="Lin Y.-M."/>
            <person name="Vaughn R."/>
            <person name="Liu B."/>
            <person name="Li W."/>
            <person name="Simpson S."/>
            <person name="Scheffler B."/>
            <person name="Saski C."/>
            <person name="Grover C."/>
            <person name="Hu G."/>
            <person name="Conover J."/>
            <person name="Carlson J."/>
            <person name="Shu S."/>
            <person name="Boston L."/>
            <person name="Williams M."/>
            <person name="Peterson D."/>
            <person name="Mcgee K."/>
            <person name="Jones D."/>
            <person name="Wendel J."/>
            <person name="Stelly D."/>
            <person name="Grimwood J."/>
            <person name="Schmutz J."/>
        </authorList>
    </citation>
    <scope>NUCLEOTIDE SEQUENCE [LARGE SCALE GENOMIC DNA]</scope>
    <source>
        <strain evidence="1">1808015.09</strain>
    </source>
</reference>
<dbReference type="Proteomes" id="UP000323506">
    <property type="component" value="Chromosome D07"/>
</dbReference>